<accession>S3CT61</accession>
<feature type="region of interest" description="Disordered" evidence="1">
    <location>
        <begin position="156"/>
        <end position="198"/>
    </location>
</feature>
<feature type="compositionally biased region" description="Polar residues" evidence="1">
    <location>
        <begin position="156"/>
        <end position="172"/>
    </location>
</feature>
<dbReference type="HOGENOM" id="CLU_404408_0_0_1"/>
<proteinExistence type="predicted"/>
<evidence type="ECO:0000256" key="1">
    <source>
        <dbReference type="SAM" id="MobiDB-lite"/>
    </source>
</evidence>
<feature type="region of interest" description="Disordered" evidence="1">
    <location>
        <begin position="41"/>
        <end position="60"/>
    </location>
</feature>
<evidence type="ECO:0000313" key="2">
    <source>
        <dbReference type="EMBL" id="EPE28239.1"/>
    </source>
</evidence>
<feature type="compositionally biased region" description="Low complexity" evidence="1">
    <location>
        <begin position="46"/>
        <end position="60"/>
    </location>
</feature>
<name>S3CT61_GLAL2</name>
<gene>
    <name evidence="2" type="ORF">GLAREA_09359</name>
</gene>
<keyword evidence="3" id="KW-1185">Reference proteome</keyword>
<sequence>MANNRELEWGWILNSLKHCTTRDYEEDRIYLEYWHDETTQPAQPIRQSRPPLPQRSQRLQPKYGRERRWRKLLIRRARRSGYFCDKSLVIPTKSCSMYCCCRMLSGNAPLMSGSAGSAQIFTSLPTWANQSSKSELVASRDPSLQWNDLETIPFSTNTPPSPFNSIESQLDGSSDLPLQHEGASSTTSMATIGVRRKGHKPLQTTMKGFIPKSSPGQRRKSKINLVELRSERLLDLRNPHLELSPVGWSVKSTKGDSTKGSVQSVETLGNISLSTGTVPTTTTPNLPAQSRSHPLLEKCEMFDTVSEQFLTNTNPILAAADDECHDPCFTTLLTNDTTQISKNSDLENVSSNAKAPQSNGMSVSEISSRLSFESGLHSNPNTEQTLCASVIQESNLNPSSKIPLCGAQHGQSWSKLSPEHRGETFPIKSVNEYHLQEIPIFRIAQRIERDPPALIWPKNRRDGYWEWDVSKLRGTCTCTEQLMLERTRHLFIWLAAKFLEYARSDEPPRCEECDIWFNIQDCRLISQIDDIRLTSYGCRLTPGCLAAATYTIRKHRPKVFRITVELPIDLKLKIITRSEVSEMVHCFKTLEDMLPRSERLRVIGLENHCRLASRWLSRQRGNRVGYFSSPRDTAPIHGYIRDFRFSSSMDHIVSNHNTLVSDNTLVYRAKSLPHIRGNQK</sequence>
<organism evidence="2 3">
    <name type="scientific">Glarea lozoyensis (strain ATCC 20868 / MF5171)</name>
    <dbReference type="NCBI Taxonomy" id="1116229"/>
    <lineage>
        <taxon>Eukaryota</taxon>
        <taxon>Fungi</taxon>
        <taxon>Dikarya</taxon>
        <taxon>Ascomycota</taxon>
        <taxon>Pezizomycotina</taxon>
        <taxon>Leotiomycetes</taxon>
        <taxon>Helotiales</taxon>
        <taxon>Helotiaceae</taxon>
        <taxon>Glarea</taxon>
    </lineage>
</organism>
<dbReference type="RefSeq" id="XP_008084147.1">
    <property type="nucleotide sequence ID" value="XM_008085956.1"/>
</dbReference>
<dbReference type="KEGG" id="glz:GLAREA_09359"/>
<dbReference type="EMBL" id="KE145368">
    <property type="protein sequence ID" value="EPE28239.1"/>
    <property type="molecule type" value="Genomic_DNA"/>
</dbReference>
<protein>
    <submittedName>
        <fullName evidence="2">Uncharacterized protein</fullName>
    </submittedName>
</protein>
<reference evidence="2 3" key="1">
    <citation type="journal article" date="2013" name="BMC Genomics">
        <title>Genomics-driven discovery of the pneumocandin biosynthetic gene cluster in the fungus Glarea lozoyensis.</title>
        <authorList>
            <person name="Chen L."/>
            <person name="Yue Q."/>
            <person name="Zhang X."/>
            <person name="Xiang M."/>
            <person name="Wang C."/>
            <person name="Li S."/>
            <person name="Che Y."/>
            <person name="Ortiz-Lopez F.J."/>
            <person name="Bills G.F."/>
            <person name="Liu X."/>
            <person name="An Z."/>
        </authorList>
    </citation>
    <scope>NUCLEOTIDE SEQUENCE [LARGE SCALE GENOMIC DNA]</scope>
    <source>
        <strain evidence="3">ATCC 20868 / MF5171</strain>
    </source>
</reference>
<dbReference type="GeneID" id="19468407"/>
<evidence type="ECO:0000313" key="3">
    <source>
        <dbReference type="Proteomes" id="UP000016922"/>
    </source>
</evidence>
<dbReference type="AlphaFoldDB" id="S3CT61"/>
<dbReference type="Proteomes" id="UP000016922">
    <property type="component" value="Unassembled WGS sequence"/>
</dbReference>